<dbReference type="PANTHER" id="PTHR45228:SF4">
    <property type="entry name" value="LIPOPROTEIN"/>
    <property type="match status" value="1"/>
</dbReference>
<dbReference type="OrthoDB" id="9816273at2"/>
<evidence type="ECO:0000313" key="7">
    <source>
        <dbReference type="Proteomes" id="UP000180088"/>
    </source>
</evidence>
<evidence type="ECO:0000313" key="5">
    <source>
        <dbReference type="EMBL" id="OHX11264.1"/>
    </source>
</evidence>
<dbReference type="GO" id="GO:0004672">
    <property type="term" value="F:protein kinase activity"/>
    <property type="evidence" value="ECO:0007669"/>
    <property type="project" value="UniProtKB-ARBA"/>
</dbReference>
<feature type="modified residue" description="Phosphohistidine" evidence="2">
    <location>
        <position position="56"/>
    </location>
</feature>
<evidence type="ECO:0000256" key="2">
    <source>
        <dbReference type="PROSITE-ProRule" id="PRU00110"/>
    </source>
</evidence>
<dbReference type="SUPFAM" id="SSF47226">
    <property type="entry name" value="Histidine-containing phosphotransfer domain, HPT domain"/>
    <property type="match status" value="1"/>
</dbReference>
<dbReference type="STRING" id="1903179.BI347_16330"/>
<dbReference type="PANTHER" id="PTHR45228">
    <property type="entry name" value="CYCLIC DI-GMP PHOSPHODIESTERASE TM_0186-RELATED"/>
    <property type="match status" value="1"/>
</dbReference>
<dbReference type="Proteomes" id="UP000180280">
    <property type="component" value="Unassembled WGS sequence"/>
</dbReference>
<keyword evidence="8" id="KW-1185">Reference proteome</keyword>
<dbReference type="RefSeq" id="WP_071114673.1">
    <property type="nucleotide sequence ID" value="NZ_MKCS01000002.1"/>
</dbReference>
<dbReference type="InterPro" id="IPR008207">
    <property type="entry name" value="Sig_transdc_His_kin_Hpt_dom"/>
</dbReference>
<evidence type="ECO:0000259" key="4">
    <source>
        <dbReference type="PROSITE" id="PS51832"/>
    </source>
</evidence>
<sequence>MMAKQSVVPEIVDPMGFQDFRDAVSDYAPQLEQLVWRMSDGDDNEERIAQLFRILHSIKGDASLCQVYFIEPYLHALESLLGRVRQGELPYLEVIGDMLMLVLDRLVLALDAVAHGESLDDLHLPTILAVLEKLPVLGVTEVPQACAKLVANMMGTAGGASDSGEVAMTGSRSERRLADLQFFRTLALQLEQRLPPFSGRTERNLALALEANNLSSQPLNMEQLAAAVYMHDIGMMLLPEALWLKVGRMSDEERQQMSAHPGWAAGLLERMPGWEDAAKMVRQHHETPDGKGYPNGLSGGDICEGARLLALVDAFESVMLKHALQGQRRSMLRAVAELNASERQFDPAWLQLFNQVIRARLEVRHAVGGR</sequence>
<accession>A0A1S1WVF9</accession>
<dbReference type="InterPro" id="IPR052020">
    <property type="entry name" value="Cyclic_di-GMP/3'3'-cGAMP_PDE"/>
</dbReference>
<dbReference type="SMART" id="SM00073">
    <property type="entry name" value="HPT"/>
    <property type="match status" value="1"/>
</dbReference>
<feature type="domain" description="HD-GYP" evidence="4">
    <location>
        <begin position="172"/>
        <end position="369"/>
    </location>
</feature>
<comment type="caution">
    <text evidence="5">The sequence shown here is derived from an EMBL/GenBank/DDBJ whole genome shotgun (WGS) entry which is preliminary data.</text>
</comment>
<dbReference type="EMBL" id="MKCT01000074">
    <property type="protein sequence ID" value="OHX16730.1"/>
    <property type="molecule type" value="Genomic_DNA"/>
</dbReference>
<evidence type="ECO:0000259" key="3">
    <source>
        <dbReference type="PROSITE" id="PS50894"/>
    </source>
</evidence>
<feature type="domain" description="HPt" evidence="3">
    <location>
        <begin position="16"/>
        <end position="113"/>
    </location>
</feature>
<gene>
    <name evidence="6" type="ORF">BI344_21150</name>
    <name evidence="5" type="ORF">BI347_16330</name>
</gene>
<dbReference type="Pfam" id="PF01627">
    <property type="entry name" value="Hpt"/>
    <property type="match status" value="1"/>
</dbReference>
<dbReference type="InterPro" id="IPR036641">
    <property type="entry name" value="HPT_dom_sf"/>
</dbReference>
<dbReference type="PROSITE" id="PS51832">
    <property type="entry name" value="HD_GYP"/>
    <property type="match status" value="1"/>
</dbReference>
<name>A0A1S1WVF9_9NEIS</name>
<proteinExistence type="predicted"/>
<dbReference type="PROSITE" id="PS50894">
    <property type="entry name" value="HPT"/>
    <property type="match status" value="1"/>
</dbReference>
<evidence type="ECO:0000313" key="6">
    <source>
        <dbReference type="EMBL" id="OHX16730.1"/>
    </source>
</evidence>
<dbReference type="AlphaFoldDB" id="A0A1S1WVF9"/>
<evidence type="ECO:0008006" key="9">
    <source>
        <dbReference type="Google" id="ProtNLM"/>
    </source>
</evidence>
<evidence type="ECO:0000256" key="1">
    <source>
        <dbReference type="ARBA" id="ARBA00023012"/>
    </source>
</evidence>
<dbReference type="GO" id="GO:0000160">
    <property type="term" value="P:phosphorelay signal transduction system"/>
    <property type="evidence" value="ECO:0007669"/>
    <property type="project" value="UniProtKB-KW"/>
</dbReference>
<organism evidence="5 7">
    <name type="scientific">Chromobacterium sphagni</name>
    <dbReference type="NCBI Taxonomy" id="1903179"/>
    <lineage>
        <taxon>Bacteria</taxon>
        <taxon>Pseudomonadati</taxon>
        <taxon>Pseudomonadota</taxon>
        <taxon>Betaproteobacteria</taxon>
        <taxon>Neisseriales</taxon>
        <taxon>Chromobacteriaceae</taxon>
        <taxon>Chromobacterium</taxon>
    </lineage>
</organism>
<keyword evidence="2" id="KW-0597">Phosphoprotein</keyword>
<dbReference type="Pfam" id="PF13487">
    <property type="entry name" value="HD_5"/>
    <property type="match status" value="1"/>
</dbReference>
<dbReference type="InterPro" id="IPR003607">
    <property type="entry name" value="HD/PDEase_dom"/>
</dbReference>
<dbReference type="SUPFAM" id="SSF109604">
    <property type="entry name" value="HD-domain/PDEase-like"/>
    <property type="match status" value="1"/>
</dbReference>
<dbReference type="EMBL" id="MKCS01000002">
    <property type="protein sequence ID" value="OHX11264.1"/>
    <property type="molecule type" value="Genomic_DNA"/>
</dbReference>
<protein>
    <recommendedName>
        <fullName evidence="9">Metal-dependent phosphohydrolase</fullName>
    </recommendedName>
</protein>
<dbReference type="Gene3D" id="1.20.120.160">
    <property type="entry name" value="HPT domain"/>
    <property type="match status" value="1"/>
</dbReference>
<dbReference type="Proteomes" id="UP000180088">
    <property type="component" value="Unassembled WGS sequence"/>
</dbReference>
<reference evidence="7 8" key="1">
    <citation type="submission" date="2016-09" db="EMBL/GenBank/DDBJ databases">
        <title>Chromobacterium muskegensis sp. nov., an insecticidal bacterium isolated from Sphagnum bogs.</title>
        <authorList>
            <person name="Sparks M.E."/>
            <person name="Blackburn M.B."/>
            <person name="Gundersen-Rindal D.E."/>
            <person name="Mitchell A."/>
            <person name="Farrar R."/>
            <person name="Kuhar D."/>
        </authorList>
    </citation>
    <scope>NUCLEOTIDE SEQUENCE [LARGE SCALE GENOMIC DNA]</scope>
    <source>
        <strain evidence="6 8">14B-1</strain>
        <strain evidence="5 7">37-2</strain>
    </source>
</reference>
<dbReference type="Gene3D" id="1.10.3210.10">
    <property type="entry name" value="Hypothetical protein af1432"/>
    <property type="match status" value="1"/>
</dbReference>
<dbReference type="GO" id="GO:0008081">
    <property type="term" value="F:phosphoric diester hydrolase activity"/>
    <property type="evidence" value="ECO:0007669"/>
    <property type="project" value="UniProtKB-ARBA"/>
</dbReference>
<dbReference type="CDD" id="cd00077">
    <property type="entry name" value="HDc"/>
    <property type="match status" value="1"/>
</dbReference>
<keyword evidence="1" id="KW-0902">Two-component regulatory system</keyword>
<dbReference type="InterPro" id="IPR037522">
    <property type="entry name" value="HD_GYP_dom"/>
</dbReference>
<evidence type="ECO:0000313" key="8">
    <source>
        <dbReference type="Proteomes" id="UP000180280"/>
    </source>
</evidence>